<proteinExistence type="predicted"/>
<comment type="caution">
    <text evidence="2">The sequence shown here is derived from an EMBL/GenBank/DDBJ whole genome shotgun (WGS) entry which is preliminary data.</text>
</comment>
<dbReference type="EMBL" id="NOXT01000084">
    <property type="protein sequence ID" value="OYQ31916.1"/>
    <property type="molecule type" value="Genomic_DNA"/>
</dbReference>
<dbReference type="InterPro" id="IPR029068">
    <property type="entry name" value="Glyas_Bleomycin-R_OHBP_Dase"/>
</dbReference>
<reference evidence="2 3" key="1">
    <citation type="submission" date="2017-07" db="EMBL/GenBank/DDBJ databases">
        <title>Sandarakinorhabdus cyanobacteriorum sp. nov., a novel bacterium isolated from cyanobacterial aggregates in a eutrophic lake.</title>
        <authorList>
            <person name="Cai H."/>
        </authorList>
    </citation>
    <scope>NUCLEOTIDE SEQUENCE [LARGE SCALE GENOMIC DNA]</scope>
    <source>
        <strain evidence="2 3">TH057</strain>
    </source>
</reference>
<keyword evidence="3" id="KW-1185">Reference proteome</keyword>
<name>A0A255YRS3_9SPHN</name>
<dbReference type="SUPFAM" id="SSF54593">
    <property type="entry name" value="Glyoxalase/Bleomycin resistance protein/Dihydroxybiphenyl dioxygenase"/>
    <property type="match status" value="1"/>
</dbReference>
<dbReference type="OrthoDB" id="9803104at2"/>
<dbReference type="Pfam" id="PF00903">
    <property type="entry name" value="Glyoxalase"/>
    <property type="match status" value="1"/>
</dbReference>
<organism evidence="2 3">
    <name type="scientific">Sandarakinorhabdus cyanobacteriorum</name>
    <dbReference type="NCBI Taxonomy" id="1981098"/>
    <lineage>
        <taxon>Bacteria</taxon>
        <taxon>Pseudomonadati</taxon>
        <taxon>Pseudomonadota</taxon>
        <taxon>Alphaproteobacteria</taxon>
        <taxon>Sphingomonadales</taxon>
        <taxon>Sphingosinicellaceae</taxon>
        <taxon>Sandarakinorhabdus</taxon>
    </lineage>
</organism>
<dbReference type="AlphaFoldDB" id="A0A255YRS3"/>
<evidence type="ECO:0000313" key="3">
    <source>
        <dbReference type="Proteomes" id="UP000216991"/>
    </source>
</evidence>
<sequence length="140" mass="15120">MRIASFYPVLMVKDVAATAAFWEQQFDFTAAFASDWYVHLQSCHNPAVNIAIMAGDHQTIPTQGRGEARGVLINLEVADVDALYGRAVAAGLPILQPLRNEDFGQRHFITCDPNGVLVDVITPIAPSAEYAALYTGSSAP</sequence>
<feature type="domain" description="VOC" evidence="1">
    <location>
        <begin position="2"/>
        <end position="123"/>
    </location>
</feature>
<evidence type="ECO:0000313" key="2">
    <source>
        <dbReference type="EMBL" id="OYQ31916.1"/>
    </source>
</evidence>
<gene>
    <name evidence="2" type="ORF">CHU93_04050</name>
</gene>
<accession>A0A255YRS3</accession>
<protein>
    <submittedName>
        <fullName evidence="2">Glyoxalase</fullName>
    </submittedName>
</protein>
<evidence type="ECO:0000259" key="1">
    <source>
        <dbReference type="PROSITE" id="PS51819"/>
    </source>
</evidence>
<dbReference type="PROSITE" id="PS51819">
    <property type="entry name" value="VOC"/>
    <property type="match status" value="1"/>
</dbReference>
<dbReference type="Gene3D" id="3.30.720.110">
    <property type="match status" value="1"/>
</dbReference>
<dbReference type="InterPro" id="IPR037523">
    <property type="entry name" value="VOC_core"/>
</dbReference>
<dbReference type="InterPro" id="IPR004360">
    <property type="entry name" value="Glyas_Fos-R_dOase_dom"/>
</dbReference>
<dbReference type="Proteomes" id="UP000216991">
    <property type="component" value="Unassembled WGS sequence"/>
</dbReference>
<dbReference type="Gene3D" id="3.30.720.120">
    <property type="match status" value="1"/>
</dbReference>
<dbReference type="RefSeq" id="WP_094472893.1">
    <property type="nucleotide sequence ID" value="NZ_NOXT01000084.1"/>
</dbReference>